<keyword evidence="4 7" id="KW-0694">RNA-binding</keyword>
<dbReference type="GO" id="GO:0004045">
    <property type="term" value="F:peptidyl-tRNA hydrolase activity"/>
    <property type="evidence" value="ECO:0007669"/>
    <property type="project" value="UniProtKB-UniRule"/>
</dbReference>
<dbReference type="PROSITE" id="PS01195">
    <property type="entry name" value="PEPT_TRNA_HYDROL_1"/>
    <property type="match status" value="1"/>
</dbReference>
<dbReference type="EMBL" id="MFDD01000008">
    <property type="protein sequence ID" value="OGE40613.1"/>
    <property type="molecule type" value="Genomic_DNA"/>
</dbReference>
<dbReference type="InterPro" id="IPR018171">
    <property type="entry name" value="Pept_tRNA_hydro_CS"/>
</dbReference>
<evidence type="ECO:0000256" key="5">
    <source>
        <dbReference type="ARBA" id="ARBA00038063"/>
    </source>
</evidence>
<protein>
    <recommendedName>
        <fullName evidence="6 7">Peptidyl-tRNA hydrolase</fullName>
        <shortName evidence="7">Pth</shortName>
        <ecNumber evidence="1 7">3.1.1.29</ecNumber>
    </recommendedName>
</protein>
<comment type="caution">
    <text evidence="10">The sequence shown here is derived from an EMBL/GenBank/DDBJ whole genome shotgun (WGS) entry which is preliminary data.</text>
</comment>
<keyword evidence="3 7" id="KW-0378">Hydrolase</keyword>
<comment type="similarity">
    <text evidence="5 7 9">Belongs to the PTH family.</text>
</comment>
<keyword evidence="2 7" id="KW-0820">tRNA-binding</keyword>
<dbReference type="NCBIfam" id="TIGR00447">
    <property type="entry name" value="pth"/>
    <property type="match status" value="1"/>
</dbReference>
<proteinExistence type="inferred from homology"/>
<evidence type="ECO:0000313" key="10">
    <source>
        <dbReference type="EMBL" id="OGE40613.1"/>
    </source>
</evidence>
<evidence type="ECO:0000256" key="8">
    <source>
        <dbReference type="RuleBase" id="RU000673"/>
    </source>
</evidence>
<feature type="site" description="Discriminates between blocked and unblocked aminoacyl-tRNA" evidence="7">
    <location>
        <position position="8"/>
    </location>
</feature>
<dbReference type="AlphaFoldDB" id="A0A1F5KI45"/>
<comment type="function">
    <text evidence="7">Hydrolyzes ribosome-free peptidyl-tRNAs (with 1 or more amino acids incorporated), which drop off the ribosome during protein synthesis, or as a result of ribosome stalling.</text>
</comment>
<gene>
    <name evidence="7" type="primary">pth</name>
    <name evidence="10" type="ORF">A3D25_00300</name>
</gene>
<dbReference type="Pfam" id="PF01195">
    <property type="entry name" value="Pept_tRNA_hydro"/>
    <property type="match status" value="1"/>
</dbReference>
<evidence type="ECO:0000256" key="1">
    <source>
        <dbReference type="ARBA" id="ARBA00013260"/>
    </source>
</evidence>
<feature type="binding site" evidence="7">
    <location>
        <position position="68"/>
    </location>
    <ligand>
        <name>tRNA</name>
        <dbReference type="ChEBI" id="CHEBI:17843"/>
    </ligand>
</feature>
<evidence type="ECO:0000256" key="6">
    <source>
        <dbReference type="ARBA" id="ARBA00050038"/>
    </source>
</evidence>
<comment type="function">
    <text evidence="7">Catalyzes the release of premature peptidyl moieties from peptidyl-tRNA molecules trapped in stalled 50S ribosomal subunits, and thus maintains levels of free tRNAs and 50S ribosomes.</text>
</comment>
<dbReference type="GO" id="GO:0005737">
    <property type="term" value="C:cytoplasm"/>
    <property type="evidence" value="ECO:0007669"/>
    <property type="project" value="UniProtKB-SubCell"/>
</dbReference>
<evidence type="ECO:0000256" key="3">
    <source>
        <dbReference type="ARBA" id="ARBA00022801"/>
    </source>
</evidence>
<name>A0A1F5KI45_9BACT</name>
<dbReference type="GO" id="GO:0006515">
    <property type="term" value="P:protein quality control for misfolded or incompletely synthesized proteins"/>
    <property type="evidence" value="ECO:0007669"/>
    <property type="project" value="UniProtKB-UniRule"/>
</dbReference>
<reference evidence="10 11" key="1">
    <citation type="journal article" date="2016" name="Nat. Commun.">
        <title>Thousands of microbial genomes shed light on interconnected biogeochemical processes in an aquifer system.</title>
        <authorList>
            <person name="Anantharaman K."/>
            <person name="Brown C.T."/>
            <person name="Hug L.A."/>
            <person name="Sharon I."/>
            <person name="Castelle C.J."/>
            <person name="Probst A.J."/>
            <person name="Thomas B.C."/>
            <person name="Singh A."/>
            <person name="Wilkins M.J."/>
            <person name="Karaoz U."/>
            <person name="Brodie E.L."/>
            <person name="Williams K.H."/>
            <person name="Hubbard S.S."/>
            <person name="Banfield J.F."/>
        </authorList>
    </citation>
    <scope>NUCLEOTIDE SEQUENCE [LARGE SCALE GENOMIC DNA]</scope>
</reference>
<dbReference type="SUPFAM" id="SSF53178">
    <property type="entry name" value="Peptidyl-tRNA hydrolase-like"/>
    <property type="match status" value="1"/>
</dbReference>
<comment type="caution">
    <text evidence="7">Lacks conserved residue(s) required for the propagation of feature annotation.</text>
</comment>
<dbReference type="Proteomes" id="UP000177328">
    <property type="component" value="Unassembled WGS sequence"/>
</dbReference>
<comment type="subunit">
    <text evidence="7">Monomer.</text>
</comment>
<evidence type="ECO:0000256" key="2">
    <source>
        <dbReference type="ARBA" id="ARBA00022555"/>
    </source>
</evidence>
<dbReference type="CDD" id="cd00462">
    <property type="entry name" value="PTH"/>
    <property type="match status" value="1"/>
</dbReference>
<evidence type="ECO:0000256" key="9">
    <source>
        <dbReference type="RuleBase" id="RU004320"/>
    </source>
</evidence>
<dbReference type="GO" id="GO:0072344">
    <property type="term" value="P:rescue of stalled ribosome"/>
    <property type="evidence" value="ECO:0007669"/>
    <property type="project" value="UniProtKB-UniRule"/>
</dbReference>
<dbReference type="Gene3D" id="3.40.50.1470">
    <property type="entry name" value="Peptidyl-tRNA hydrolase"/>
    <property type="match status" value="1"/>
</dbReference>
<dbReference type="FunFam" id="3.40.50.1470:FF:000001">
    <property type="entry name" value="Peptidyl-tRNA hydrolase"/>
    <property type="match status" value="1"/>
</dbReference>
<evidence type="ECO:0000313" key="11">
    <source>
        <dbReference type="Proteomes" id="UP000177328"/>
    </source>
</evidence>
<dbReference type="GO" id="GO:0000049">
    <property type="term" value="F:tRNA binding"/>
    <property type="evidence" value="ECO:0007669"/>
    <property type="project" value="UniProtKB-UniRule"/>
</dbReference>
<accession>A0A1F5KI45</accession>
<evidence type="ECO:0000256" key="4">
    <source>
        <dbReference type="ARBA" id="ARBA00022884"/>
    </source>
</evidence>
<comment type="subcellular location">
    <subcellularLocation>
        <location evidence="7">Cytoplasm</location>
    </subcellularLocation>
</comment>
<dbReference type="InterPro" id="IPR001328">
    <property type="entry name" value="Pept_tRNA_hydro"/>
</dbReference>
<organism evidence="10 11">
    <name type="scientific">Candidatus Daviesbacteria bacterium RIFCSPHIGHO2_02_FULL_43_12</name>
    <dbReference type="NCBI Taxonomy" id="1797776"/>
    <lineage>
        <taxon>Bacteria</taxon>
        <taxon>Candidatus Daviesiibacteriota</taxon>
    </lineage>
</organism>
<feature type="active site" description="Proton acceptor" evidence="7">
    <location>
        <position position="18"/>
    </location>
</feature>
<comment type="catalytic activity">
    <reaction evidence="7 8">
        <text>an N-acyl-L-alpha-aminoacyl-tRNA + H2O = an N-acyl-L-amino acid + a tRNA + H(+)</text>
        <dbReference type="Rhea" id="RHEA:54448"/>
        <dbReference type="Rhea" id="RHEA-COMP:10123"/>
        <dbReference type="Rhea" id="RHEA-COMP:13883"/>
        <dbReference type="ChEBI" id="CHEBI:15377"/>
        <dbReference type="ChEBI" id="CHEBI:15378"/>
        <dbReference type="ChEBI" id="CHEBI:59874"/>
        <dbReference type="ChEBI" id="CHEBI:78442"/>
        <dbReference type="ChEBI" id="CHEBI:138191"/>
        <dbReference type="EC" id="3.1.1.29"/>
    </reaction>
</comment>
<evidence type="ECO:0000256" key="7">
    <source>
        <dbReference type="HAMAP-Rule" id="MF_00083"/>
    </source>
</evidence>
<sequence length="187" mass="20753">MLIVALGNPGQEYASTRHNLGFMLADMFVASTKIPGAWEENKKFHSLICELRTENRRLLVVKPQTYVNRSGTAIAALISFYKLKPEEIIVLHDDLDISLGHIKLRLGGAAGGHHGVESVMQALDTDQFTRLRMGIGTTKEHNTEQFVVSNFASNEHSSVKHMLERALQALQVLISQGLTAAQTRFND</sequence>
<dbReference type="PANTHER" id="PTHR17224">
    <property type="entry name" value="PEPTIDYL-TRNA HYDROLASE"/>
    <property type="match status" value="1"/>
</dbReference>
<keyword evidence="7" id="KW-0963">Cytoplasm</keyword>
<feature type="site" description="Stabilizes the basic form of H active site to accept a proton" evidence="7">
    <location>
        <position position="93"/>
    </location>
</feature>
<dbReference type="EC" id="3.1.1.29" evidence="1 7"/>
<dbReference type="HAMAP" id="MF_00083">
    <property type="entry name" value="Pept_tRNA_hydro_bact"/>
    <property type="match status" value="1"/>
</dbReference>
<dbReference type="InterPro" id="IPR036416">
    <property type="entry name" value="Pept_tRNA_hydro_sf"/>
</dbReference>
<feature type="binding site" evidence="7">
    <location>
        <position position="66"/>
    </location>
    <ligand>
        <name>tRNA</name>
        <dbReference type="ChEBI" id="CHEBI:17843"/>
    </ligand>
</feature>
<feature type="binding site" evidence="7">
    <location>
        <position position="13"/>
    </location>
    <ligand>
        <name>tRNA</name>
        <dbReference type="ChEBI" id="CHEBI:17843"/>
    </ligand>
</feature>
<dbReference type="PANTHER" id="PTHR17224:SF1">
    <property type="entry name" value="PEPTIDYL-TRNA HYDROLASE"/>
    <property type="match status" value="1"/>
</dbReference>